<feature type="compositionally biased region" description="Polar residues" evidence="1">
    <location>
        <begin position="169"/>
        <end position="179"/>
    </location>
</feature>
<organism evidence="3 4">
    <name type="scientific">Pycnoporus cinnabarinus</name>
    <name type="common">Cinnabar-red polypore</name>
    <name type="synonym">Trametes cinnabarina</name>
    <dbReference type="NCBI Taxonomy" id="5643"/>
    <lineage>
        <taxon>Eukaryota</taxon>
        <taxon>Fungi</taxon>
        <taxon>Dikarya</taxon>
        <taxon>Basidiomycota</taxon>
        <taxon>Agaricomycotina</taxon>
        <taxon>Agaricomycetes</taxon>
        <taxon>Polyporales</taxon>
        <taxon>Polyporaceae</taxon>
        <taxon>Trametes</taxon>
    </lineage>
</organism>
<dbReference type="Pfam" id="PF05699">
    <property type="entry name" value="Dimer_Tnp_hAT"/>
    <property type="match status" value="1"/>
</dbReference>
<dbReference type="InterPro" id="IPR008906">
    <property type="entry name" value="HATC_C_dom"/>
</dbReference>
<keyword evidence="4" id="KW-1185">Reference proteome</keyword>
<dbReference type="GO" id="GO:0046983">
    <property type="term" value="F:protein dimerization activity"/>
    <property type="evidence" value="ECO:0007669"/>
    <property type="project" value="InterPro"/>
</dbReference>
<feature type="region of interest" description="Disordered" evidence="1">
    <location>
        <begin position="137"/>
        <end position="211"/>
    </location>
</feature>
<dbReference type="HOGENOM" id="CLU_084389_0_0_1"/>
<feature type="domain" description="HAT C-terminal dimerisation" evidence="2">
    <location>
        <begin position="53"/>
        <end position="125"/>
    </location>
</feature>
<dbReference type="STRING" id="5643.A0A060S6Y2"/>
<dbReference type="EMBL" id="CCBP010000005">
    <property type="protein sequence ID" value="CDO68148.1"/>
    <property type="molecule type" value="Genomic_DNA"/>
</dbReference>
<evidence type="ECO:0000313" key="4">
    <source>
        <dbReference type="Proteomes" id="UP000029665"/>
    </source>
</evidence>
<dbReference type="InterPro" id="IPR012337">
    <property type="entry name" value="RNaseH-like_sf"/>
</dbReference>
<name>A0A060S6Y2_PYCCI</name>
<dbReference type="AlphaFoldDB" id="A0A060S6Y2"/>
<proteinExistence type="predicted"/>
<evidence type="ECO:0000313" key="3">
    <source>
        <dbReference type="EMBL" id="CDO68148.1"/>
    </source>
</evidence>
<gene>
    <name evidence="3" type="ORF">BN946_scf185003.g20</name>
</gene>
<accession>A0A060S6Y2</accession>
<comment type="caution">
    <text evidence="3">The sequence shown here is derived from an EMBL/GenBank/DDBJ whole genome shotgun (WGS) entry which is preliminary data.</text>
</comment>
<protein>
    <recommendedName>
        <fullName evidence="2">HAT C-terminal dimerisation domain-containing protein</fullName>
    </recommendedName>
</protein>
<evidence type="ECO:0000256" key="1">
    <source>
        <dbReference type="SAM" id="MobiDB-lite"/>
    </source>
</evidence>
<reference evidence="3" key="1">
    <citation type="submission" date="2014-01" db="EMBL/GenBank/DDBJ databases">
        <title>The genome of the white-rot fungus Pycnoporus cinnabarinus: a basidiomycete model with a versatile arsenal for lignocellulosic biomass breakdown.</title>
        <authorList>
            <person name="Levasseur A."/>
            <person name="Lomascolo A."/>
            <person name="Ruiz-Duenas F.J."/>
            <person name="Uzan E."/>
            <person name="Piumi F."/>
            <person name="Kues U."/>
            <person name="Ram A.F.J."/>
            <person name="Murat C."/>
            <person name="Haon M."/>
            <person name="Benoit I."/>
            <person name="Arfi Y."/>
            <person name="Chevret D."/>
            <person name="Drula E."/>
            <person name="Kwon M.J."/>
            <person name="Gouret P."/>
            <person name="Lesage-Meessen L."/>
            <person name="Lombard V."/>
            <person name="Mariette J."/>
            <person name="Noirot C."/>
            <person name="Park J."/>
            <person name="Patyshakuliyeva A."/>
            <person name="Wieneger R.A.B."/>
            <person name="Wosten H.A.B."/>
            <person name="Martin F."/>
            <person name="Coutinho P.M."/>
            <person name="de Vries R."/>
            <person name="Martinez A.T."/>
            <person name="Klopp C."/>
            <person name="Pontarotti P."/>
            <person name="Henrissat B."/>
            <person name="Record E."/>
        </authorList>
    </citation>
    <scope>NUCLEOTIDE SEQUENCE [LARGE SCALE GENOMIC DNA]</scope>
    <source>
        <strain evidence="3">BRFM137</strain>
    </source>
</reference>
<sequence length="319" mass="35313">MELERLFVQLWKRLFRVESDSDIPLDLYVDMSDYFHKKGWFENIDDYVNTKLERARMLNIPVDPLEIWDGISIVDRGPRPLAMLARRILSVCANSASCERLFSIFGQLLTKLRNRMGSTTLSALAELKMHLRDEYSRSQGMKERLKRHCGKPQEDTVTAEARTAAIGTVDNSTGTSAATTVPRPSESSTQPANESEAPLAGGSPSTTSPGELRAISDALARARDEDTDADSHRISAQYTFANGRSRPFSRTLSELFNFDAPQWITRIEAFASLGLDQELALYELLDLDAAGESVVDGSEHDGAGDLSDLDVLSAEILHA</sequence>
<evidence type="ECO:0000259" key="2">
    <source>
        <dbReference type="Pfam" id="PF05699"/>
    </source>
</evidence>
<dbReference type="Proteomes" id="UP000029665">
    <property type="component" value="Unassembled WGS sequence"/>
</dbReference>
<dbReference type="OrthoDB" id="3270520at2759"/>
<dbReference type="OMA" id="QWITRIE"/>
<dbReference type="SUPFAM" id="SSF53098">
    <property type="entry name" value="Ribonuclease H-like"/>
    <property type="match status" value="1"/>
</dbReference>